<dbReference type="Proteomes" id="UP000218231">
    <property type="component" value="Unassembled WGS sequence"/>
</dbReference>
<organism evidence="6 7">
    <name type="scientific">Diploscapter pachys</name>
    <dbReference type="NCBI Taxonomy" id="2018661"/>
    <lineage>
        <taxon>Eukaryota</taxon>
        <taxon>Metazoa</taxon>
        <taxon>Ecdysozoa</taxon>
        <taxon>Nematoda</taxon>
        <taxon>Chromadorea</taxon>
        <taxon>Rhabditida</taxon>
        <taxon>Rhabditina</taxon>
        <taxon>Rhabditomorpha</taxon>
        <taxon>Rhabditoidea</taxon>
        <taxon>Rhabditidae</taxon>
        <taxon>Diploscapter</taxon>
    </lineage>
</organism>
<comment type="caution">
    <text evidence="6">The sequence shown here is derived from an EMBL/GenBank/DDBJ whole genome shotgun (WGS) entry which is preliminary data.</text>
</comment>
<evidence type="ECO:0000256" key="3">
    <source>
        <dbReference type="ARBA" id="ARBA00022989"/>
    </source>
</evidence>
<dbReference type="PANTHER" id="PTHR47023">
    <property type="entry name" value="SEX PEPTIDE RECEPTOR"/>
    <property type="match status" value="1"/>
</dbReference>
<dbReference type="GO" id="GO:0016020">
    <property type="term" value="C:membrane"/>
    <property type="evidence" value="ECO:0007669"/>
    <property type="project" value="UniProtKB-SubCell"/>
</dbReference>
<dbReference type="Gene3D" id="1.20.1070.10">
    <property type="entry name" value="Rhodopsin 7-helix transmembrane proteins"/>
    <property type="match status" value="2"/>
</dbReference>
<proteinExistence type="predicted"/>
<evidence type="ECO:0000256" key="2">
    <source>
        <dbReference type="ARBA" id="ARBA00022692"/>
    </source>
</evidence>
<dbReference type="OrthoDB" id="5962323at2759"/>
<dbReference type="InterPro" id="IPR000276">
    <property type="entry name" value="GPCR_Rhodpsn"/>
</dbReference>
<evidence type="ECO:0000256" key="1">
    <source>
        <dbReference type="ARBA" id="ARBA00004370"/>
    </source>
</evidence>
<feature type="transmembrane region" description="Helical" evidence="5">
    <location>
        <begin position="184"/>
        <end position="202"/>
    </location>
</feature>
<dbReference type="InterPro" id="IPR019427">
    <property type="entry name" value="7TM_GPCR_serpentine_rcpt_Srw"/>
</dbReference>
<keyword evidence="2 5" id="KW-0812">Transmembrane</keyword>
<keyword evidence="4 5" id="KW-0472">Membrane</keyword>
<evidence type="ECO:0000313" key="6">
    <source>
        <dbReference type="EMBL" id="PAV76513.1"/>
    </source>
</evidence>
<dbReference type="InterPro" id="IPR053071">
    <property type="entry name" value="GPCR1-related_rcpt"/>
</dbReference>
<protein>
    <recommendedName>
        <fullName evidence="8">G-protein coupled receptors family 1 profile domain-containing protein</fullName>
    </recommendedName>
</protein>
<name>A0A2A2KRT7_9BILA</name>
<dbReference type="PRINTS" id="PR00237">
    <property type="entry name" value="GPCRRHODOPSN"/>
</dbReference>
<evidence type="ECO:0008006" key="8">
    <source>
        <dbReference type="Google" id="ProtNLM"/>
    </source>
</evidence>
<gene>
    <name evidence="6" type="ORF">WR25_08791</name>
</gene>
<keyword evidence="3 5" id="KW-1133">Transmembrane helix</keyword>
<dbReference type="GO" id="GO:0008528">
    <property type="term" value="F:G protein-coupled peptide receptor activity"/>
    <property type="evidence" value="ECO:0007669"/>
    <property type="project" value="InterPro"/>
</dbReference>
<evidence type="ECO:0000313" key="7">
    <source>
        <dbReference type="Proteomes" id="UP000218231"/>
    </source>
</evidence>
<dbReference type="AlphaFoldDB" id="A0A2A2KRT7"/>
<dbReference type="Pfam" id="PF10324">
    <property type="entry name" value="7TM_GPCR_Srw"/>
    <property type="match status" value="1"/>
</dbReference>
<evidence type="ECO:0000256" key="5">
    <source>
        <dbReference type="SAM" id="Phobius"/>
    </source>
</evidence>
<accession>A0A2A2KRT7</accession>
<keyword evidence="7" id="KW-1185">Reference proteome</keyword>
<reference evidence="6 7" key="1">
    <citation type="journal article" date="2017" name="Curr. Biol.">
        <title>Genome architecture and evolution of a unichromosomal asexual nematode.</title>
        <authorList>
            <person name="Fradin H."/>
            <person name="Zegar C."/>
            <person name="Gutwein M."/>
            <person name="Lucas J."/>
            <person name="Kovtun M."/>
            <person name="Corcoran D."/>
            <person name="Baugh L.R."/>
            <person name="Kiontke K."/>
            <person name="Gunsalus K."/>
            <person name="Fitch D.H."/>
            <person name="Piano F."/>
        </authorList>
    </citation>
    <scope>NUCLEOTIDE SEQUENCE [LARGE SCALE GENOMIC DNA]</scope>
    <source>
        <strain evidence="6">PF1309</strain>
    </source>
</reference>
<dbReference type="EMBL" id="LIAE01007871">
    <property type="protein sequence ID" value="PAV76513.1"/>
    <property type="molecule type" value="Genomic_DNA"/>
</dbReference>
<dbReference type="SUPFAM" id="SSF81321">
    <property type="entry name" value="Family A G protein-coupled receptor-like"/>
    <property type="match status" value="1"/>
</dbReference>
<dbReference type="STRING" id="2018661.A0A2A2KRT7"/>
<evidence type="ECO:0000256" key="4">
    <source>
        <dbReference type="ARBA" id="ARBA00023136"/>
    </source>
</evidence>
<sequence length="286" mass="32357">MLDLLHWLGFGEQWTPTIEEVTAVNGSRLVHAVNISLSQPPWLARPVYGVAAPIIILVTLITNTFVVVVLSNKNLRTPTNHILLSMAITELMTGLSSSPWFLYYYTFGGLEGDRQHGLSDFWCKAHSYFAVHFPTIESPVMLTEYSMTLMANGTRYCLRKDIDFIDRVIGVDSWKAGLLCARAFLVHIAPCILLIIFTAALFKTVNEADRKRSVHQISMRKNSQSGCLSSNRLMHATTRMLVVVIAIFLLIEIPVALIFIMHLLVVFYRLLDMNDYKTVNNLLIIR</sequence>
<comment type="subcellular location">
    <subcellularLocation>
        <location evidence="1">Membrane</location>
    </subcellularLocation>
</comment>
<feature type="transmembrane region" description="Helical" evidence="5">
    <location>
        <begin position="240"/>
        <end position="268"/>
    </location>
</feature>
<feature type="transmembrane region" description="Helical" evidence="5">
    <location>
        <begin position="82"/>
        <end position="105"/>
    </location>
</feature>
<feature type="transmembrane region" description="Helical" evidence="5">
    <location>
        <begin position="47"/>
        <end position="70"/>
    </location>
</feature>
<dbReference type="PANTHER" id="PTHR47023:SF1">
    <property type="entry name" value="SEX PEPTIDE RECEPTOR"/>
    <property type="match status" value="1"/>
</dbReference>